<evidence type="ECO:0000313" key="2">
    <source>
        <dbReference type="EMBL" id="OEH86864.1"/>
    </source>
</evidence>
<feature type="domain" description="Dual OB-containing" evidence="1">
    <location>
        <begin position="3"/>
        <end position="211"/>
    </location>
</feature>
<gene>
    <name evidence="2" type="ORF">BHU72_00955</name>
</gene>
<name>A0A1E5LA00_9FIRM</name>
<dbReference type="AlphaFoldDB" id="A0A1E5LA00"/>
<dbReference type="EMBL" id="MJAT01000001">
    <property type="protein sequence ID" value="OEH86864.1"/>
    <property type="molecule type" value="Genomic_DNA"/>
</dbReference>
<reference evidence="2 3" key="1">
    <citation type="submission" date="2016-09" db="EMBL/GenBank/DDBJ databases">
        <title>Desulfuribacillus arsenicus sp. nov., an obligately anaerobic, dissimilatory arsenic- and antimonate-reducing bacterium isolated from anoxic sediments.</title>
        <authorList>
            <person name="Abin C.A."/>
            <person name="Hollibaugh J.T."/>
        </authorList>
    </citation>
    <scope>NUCLEOTIDE SEQUENCE [LARGE SCALE GENOMIC DNA]</scope>
    <source>
        <strain evidence="2 3">MLFW-2</strain>
    </source>
</reference>
<dbReference type="Proteomes" id="UP000095255">
    <property type="component" value="Unassembled WGS sequence"/>
</dbReference>
<dbReference type="OrthoDB" id="2049495at2"/>
<dbReference type="RefSeq" id="WP_069700742.1">
    <property type="nucleotide sequence ID" value="NZ_MJAT01000001.1"/>
</dbReference>
<dbReference type="InterPro" id="IPR054335">
    <property type="entry name" value="DuOB_dom"/>
</dbReference>
<dbReference type="Pfam" id="PF22557">
    <property type="entry name" value="DuOB"/>
    <property type="match status" value="1"/>
</dbReference>
<evidence type="ECO:0000259" key="1">
    <source>
        <dbReference type="Pfam" id="PF22557"/>
    </source>
</evidence>
<protein>
    <recommendedName>
        <fullName evidence="1">Dual OB-containing domain-containing protein</fullName>
    </recommendedName>
</protein>
<organism evidence="2 3">
    <name type="scientific">Desulfuribacillus stibiiarsenatis</name>
    <dbReference type="NCBI Taxonomy" id="1390249"/>
    <lineage>
        <taxon>Bacteria</taxon>
        <taxon>Bacillati</taxon>
        <taxon>Bacillota</taxon>
        <taxon>Desulfuribacillia</taxon>
        <taxon>Desulfuribacillales</taxon>
        <taxon>Desulfuribacillaceae</taxon>
        <taxon>Desulfuribacillus</taxon>
    </lineage>
</organism>
<keyword evidence="3" id="KW-1185">Reference proteome</keyword>
<sequence length="212" mass="24563">MKKEIIILTKSIKRNEYCVAGIEVSTGEWIRIVSNDRSSEYAILKKHMNYADGTEADIFDVVEVDFIKPVGTDIQPENWLLNDAIKWVKRRKSNVSEILQLHPFDTPSYIFYNTSNAITKREIDLNNHRSLLLVKVSNASVFIKTYERKRYSICFSYNGNSYKFISITDIPIRSKFNNKIDGFYNLGDNISVVFSLADEYKGQYYKIAAQIL</sequence>
<evidence type="ECO:0000313" key="3">
    <source>
        <dbReference type="Proteomes" id="UP000095255"/>
    </source>
</evidence>
<proteinExistence type="predicted"/>
<accession>A0A1E5LA00</accession>
<comment type="caution">
    <text evidence="2">The sequence shown here is derived from an EMBL/GenBank/DDBJ whole genome shotgun (WGS) entry which is preliminary data.</text>
</comment>
<dbReference type="STRING" id="1390249.BHU72_00955"/>